<evidence type="ECO:0000256" key="1">
    <source>
        <dbReference type="ARBA" id="ARBA00009437"/>
    </source>
</evidence>
<dbReference type="PRINTS" id="PR00039">
    <property type="entry name" value="HTHLYSR"/>
</dbReference>
<reference evidence="6 7" key="1">
    <citation type="submission" date="2017-11" db="EMBL/GenBank/DDBJ databases">
        <title>Draft genome of actinobacteria isolated from guarana (Paullinia cupana (Mart.) Ducke.</title>
        <authorList>
            <person name="Siqueira K.A."/>
            <person name="Liotti R.G."/>
            <person name="Mendes T.A.O."/>
            <person name="Soares M.A."/>
        </authorList>
    </citation>
    <scope>NUCLEOTIDE SEQUENCE [LARGE SCALE GENOMIC DNA]</scope>
    <source>
        <strain evidence="6 7">193</strain>
    </source>
</reference>
<dbReference type="InterPro" id="IPR036388">
    <property type="entry name" value="WH-like_DNA-bd_sf"/>
</dbReference>
<dbReference type="Gene3D" id="1.10.10.10">
    <property type="entry name" value="Winged helix-like DNA-binding domain superfamily/Winged helix DNA-binding domain"/>
    <property type="match status" value="1"/>
</dbReference>
<dbReference type="AlphaFoldDB" id="A0A3M0HZI1"/>
<dbReference type="Pfam" id="PF00126">
    <property type="entry name" value="HTH_1"/>
    <property type="match status" value="1"/>
</dbReference>
<dbReference type="InterPro" id="IPR000847">
    <property type="entry name" value="LysR_HTH_N"/>
</dbReference>
<dbReference type="CDD" id="cd05466">
    <property type="entry name" value="PBP2_LTTR_substrate"/>
    <property type="match status" value="1"/>
</dbReference>
<dbReference type="Pfam" id="PF03466">
    <property type="entry name" value="LysR_substrate"/>
    <property type="match status" value="1"/>
</dbReference>
<dbReference type="SUPFAM" id="SSF46785">
    <property type="entry name" value="Winged helix' DNA-binding domain"/>
    <property type="match status" value="1"/>
</dbReference>
<evidence type="ECO:0000256" key="2">
    <source>
        <dbReference type="ARBA" id="ARBA00023015"/>
    </source>
</evidence>
<evidence type="ECO:0000256" key="4">
    <source>
        <dbReference type="ARBA" id="ARBA00023163"/>
    </source>
</evidence>
<name>A0A3M0HZI1_9ACTN</name>
<dbReference type="Proteomes" id="UP000270471">
    <property type="component" value="Unassembled WGS sequence"/>
</dbReference>
<evidence type="ECO:0000313" key="7">
    <source>
        <dbReference type="Proteomes" id="UP000270471"/>
    </source>
</evidence>
<dbReference type="GO" id="GO:0003700">
    <property type="term" value="F:DNA-binding transcription factor activity"/>
    <property type="evidence" value="ECO:0007669"/>
    <property type="project" value="InterPro"/>
</dbReference>
<dbReference type="GO" id="GO:0005829">
    <property type="term" value="C:cytosol"/>
    <property type="evidence" value="ECO:0007669"/>
    <property type="project" value="TreeGrafter"/>
</dbReference>
<dbReference type="EMBL" id="PENI01000021">
    <property type="protein sequence ID" value="RMB82701.1"/>
    <property type="molecule type" value="Genomic_DNA"/>
</dbReference>
<organism evidence="6 7">
    <name type="scientific">Streptomyces shenzhenensis</name>
    <dbReference type="NCBI Taxonomy" id="943815"/>
    <lineage>
        <taxon>Bacteria</taxon>
        <taxon>Bacillati</taxon>
        <taxon>Actinomycetota</taxon>
        <taxon>Actinomycetes</taxon>
        <taxon>Kitasatosporales</taxon>
        <taxon>Streptomycetaceae</taxon>
        <taxon>Streptomyces</taxon>
    </lineage>
</organism>
<dbReference type="InterPro" id="IPR050950">
    <property type="entry name" value="HTH-type_LysR_regulators"/>
</dbReference>
<comment type="similarity">
    <text evidence="1">Belongs to the LysR transcriptional regulatory family.</text>
</comment>
<keyword evidence="4" id="KW-0804">Transcription</keyword>
<dbReference type="PROSITE" id="PS50931">
    <property type="entry name" value="HTH_LYSR"/>
    <property type="match status" value="1"/>
</dbReference>
<accession>A0A3M0HZI1</accession>
<dbReference type="InterPro" id="IPR005119">
    <property type="entry name" value="LysR_subst-bd"/>
</dbReference>
<comment type="caution">
    <text evidence="6">The sequence shown here is derived from an EMBL/GenBank/DDBJ whole genome shotgun (WGS) entry which is preliminary data.</text>
</comment>
<proteinExistence type="inferred from homology"/>
<dbReference type="RefSeq" id="WP_121892616.1">
    <property type="nucleotide sequence ID" value="NZ_PENI01000021.1"/>
</dbReference>
<evidence type="ECO:0000313" key="6">
    <source>
        <dbReference type="EMBL" id="RMB82701.1"/>
    </source>
</evidence>
<dbReference type="InterPro" id="IPR036390">
    <property type="entry name" value="WH_DNA-bd_sf"/>
</dbReference>
<dbReference type="SUPFAM" id="SSF53850">
    <property type="entry name" value="Periplasmic binding protein-like II"/>
    <property type="match status" value="1"/>
</dbReference>
<evidence type="ECO:0000259" key="5">
    <source>
        <dbReference type="PROSITE" id="PS50931"/>
    </source>
</evidence>
<keyword evidence="3" id="KW-0238">DNA-binding</keyword>
<keyword evidence="7" id="KW-1185">Reference proteome</keyword>
<protein>
    <submittedName>
        <fullName evidence="6">LysR family transcriptional regulator</fullName>
    </submittedName>
</protein>
<dbReference type="PANTHER" id="PTHR30419">
    <property type="entry name" value="HTH-TYPE TRANSCRIPTIONAL REGULATOR YBHD"/>
    <property type="match status" value="1"/>
</dbReference>
<keyword evidence="2" id="KW-0805">Transcription regulation</keyword>
<gene>
    <name evidence="6" type="ORF">CTZ28_28575</name>
</gene>
<feature type="domain" description="HTH lysR-type" evidence="5">
    <location>
        <begin position="1"/>
        <end position="58"/>
    </location>
</feature>
<dbReference type="Gene3D" id="3.40.190.290">
    <property type="match status" value="1"/>
</dbReference>
<evidence type="ECO:0000256" key="3">
    <source>
        <dbReference type="ARBA" id="ARBA00023125"/>
    </source>
</evidence>
<dbReference type="GO" id="GO:0003677">
    <property type="term" value="F:DNA binding"/>
    <property type="evidence" value="ECO:0007669"/>
    <property type="project" value="UniProtKB-KW"/>
</dbReference>
<sequence>MDVRQLEYFLAVVDHGGFNRAASALYLAQPSLSQAIQTLERDLGSELFHRIGRKAVLTEAGTALIEPARAAVRSLEMARATVESVHGLRSGQVDIAAMPSQSIEPLTSMIRRFTERYPQVSVAIQAAFTPGDVTATVRTGKAELGLVAGPAPLPATDVRPYRILEQRFVLLAPPDGPFPPGSPVRQEQLAGQRLIVGQQGTGMRQYVDDLRTAGVEWTVAVESEHRIAILPLVLGGVGLAVVTDAWRDFAEQAGALVLDIEPATSLHIALLSRKTALTPAAQAFLTCAAEGADGTMDRRVL</sequence>
<dbReference type="OrthoDB" id="3181812at2"/>
<dbReference type="FunFam" id="1.10.10.10:FF:000001">
    <property type="entry name" value="LysR family transcriptional regulator"/>
    <property type="match status" value="1"/>
</dbReference>